<proteinExistence type="inferred from homology"/>
<keyword evidence="3" id="KW-0813">Transport</keyword>
<keyword evidence="6" id="KW-0653">Protein transport</keyword>
<evidence type="ECO:0000256" key="2">
    <source>
        <dbReference type="ARBA" id="ARBA00008807"/>
    </source>
</evidence>
<keyword evidence="7 10" id="KW-1133">Transmembrane helix</keyword>
<evidence type="ECO:0000256" key="7">
    <source>
        <dbReference type="ARBA" id="ARBA00022989"/>
    </source>
</evidence>
<evidence type="ECO:0000256" key="3">
    <source>
        <dbReference type="ARBA" id="ARBA00022448"/>
    </source>
</evidence>
<comment type="subcellular location">
    <subcellularLocation>
        <location evidence="1">Membrane</location>
        <topology evidence="1">Multi-pass membrane protein</topology>
    </subcellularLocation>
</comment>
<reference evidence="11 12" key="1">
    <citation type="submission" date="2019-05" db="EMBL/GenBank/DDBJ databases">
        <title>Emergence of the Ug99 lineage of the wheat stem rust pathogen through somatic hybridization.</title>
        <authorList>
            <person name="Li F."/>
            <person name="Upadhyaya N.M."/>
            <person name="Sperschneider J."/>
            <person name="Matny O."/>
            <person name="Nguyen-Phuc H."/>
            <person name="Mago R."/>
            <person name="Raley C."/>
            <person name="Miller M.E."/>
            <person name="Silverstein K.A.T."/>
            <person name="Henningsen E."/>
            <person name="Hirsch C.D."/>
            <person name="Visser B."/>
            <person name="Pretorius Z.A."/>
            <person name="Steffenson B.J."/>
            <person name="Schwessinger B."/>
            <person name="Dodds P.N."/>
            <person name="Figueroa M."/>
        </authorList>
    </citation>
    <scope>NUCLEOTIDE SEQUENCE [LARGE SCALE GENOMIC DNA]</scope>
    <source>
        <strain evidence="11">21-0</strain>
    </source>
</reference>
<keyword evidence="8 10" id="KW-0472">Membrane</keyword>
<feature type="transmembrane region" description="Helical" evidence="10">
    <location>
        <begin position="125"/>
        <end position="143"/>
    </location>
</feature>
<comment type="caution">
    <text evidence="11">The sequence shown here is derived from an EMBL/GenBank/DDBJ whole genome shotgun (WGS) entry which is preliminary data.</text>
</comment>
<feature type="transmembrane region" description="Helical" evidence="10">
    <location>
        <begin position="508"/>
        <end position="536"/>
    </location>
</feature>
<feature type="transmembrane region" description="Helical" evidence="10">
    <location>
        <begin position="594"/>
        <end position="616"/>
    </location>
</feature>
<dbReference type="GO" id="GO:0035673">
    <property type="term" value="F:oligopeptide transmembrane transporter activity"/>
    <property type="evidence" value="ECO:0007669"/>
    <property type="project" value="InterPro"/>
</dbReference>
<dbReference type="Proteomes" id="UP000324748">
    <property type="component" value="Unassembled WGS sequence"/>
</dbReference>
<feature type="transmembrane region" description="Helical" evidence="10">
    <location>
        <begin position="556"/>
        <end position="574"/>
    </location>
</feature>
<keyword evidence="4 10" id="KW-0812">Transmembrane</keyword>
<keyword evidence="5" id="KW-0571">Peptide transport</keyword>
<evidence type="ECO:0000256" key="8">
    <source>
        <dbReference type="ARBA" id="ARBA00023136"/>
    </source>
</evidence>
<evidence type="ECO:0000256" key="1">
    <source>
        <dbReference type="ARBA" id="ARBA00004141"/>
    </source>
</evidence>
<feature type="transmembrane region" description="Helical" evidence="10">
    <location>
        <begin position="738"/>
        <end position="761"/>
    </location>
</feature>
<name>A0A5B0ND18_PUCGR</name>
<feature type="region of interest" description="Disordered" evidence="9">
    <location>
        <begin position="1"/>
        <end position="42"/>
    </location>
</feature>
<evidence type="ECO:0000256" key="4">
    <source>
        <dbReference type="ARBA" id="ARBA00022692"/>
    </source>
</evidence>
<evidence type="ECO:0000256" key="10">
    <source>
        <dbReference type="SAM" id="Phobius"/>
    </source>
</evidence>
<dbReference type="NCBIfam" id="TIGR00728">
    <property type="entry name" value="OPT_sfam"/>
    <property type="match status" value="1"/>
</dbReference>
<feature type="transmembrane region" description="Helical" evidence="10">
    <location>
        <begin position="188"/>
        <end position="209"/>
    </location>
</feature>
<gene>
    <name evidence="11" type="ORF">PGT21_023795</name>
</gene>
<keyword evidence="12" id="KW-1185">Reference proteome</keyword>
<evidence type="ECO:0000313" key="12">
    <source>
        <dbReference type="Proteomes" id="UP000324748"/>
    </source>
</evidence>
<dbReference type="GO" id="GO:0015031">
    <property type="term" value="P:protein transport"/>
    <property type="evidence" value="ECO:0007669"/>
    <property type="project" value="UniProtKB-KW"/>
</dbReference>
<dbReference type="InterPro" id="IPR004648">
    <property type="entry name" value="Oligpept_transpt"/>
</dbReference>
<feature type="transmembrane region" description="Helical" evidence="10">
    <location>
        <begin position="481"/>
        <end position="502"/>
    </location>
</feature>
<dbReference type="EMBL" id="VSWC01000106">
    <property type="protein sequence ID" value="KAA1085910.1"/>
    <property type="molecule type" value="Genomic_DNA"/>
</dbReference>
<feature type="transmembrane region" description="Helical" evidence="10">
    <location>
        <begin position="354"/>
        <end position="372"/>
    </location>
</feature>
<evidence type="ECO:0000256" key="6">
    <source>
        <dbReference type="ARBA" id="ARBA00022927"/>
    </source>
</evidence>
<protein>
    <recommendedName>
        <fullName evidence="13">Oligopeptide transporter</fullName>
    </recommendedName>
</protein>
<comment type="similarity">
    <text evidence="2">Belongs to the oligopeptide OPT transporter family.</text>
</comment>
<evidence type="ECO:0008006" key="13">
    <source>
        <dbReference type="Google" id="ProtNLM"/>
    </source>
</evidence>
<organism evidence="11 12">
    <name type="scientific">Puccinia graminis f. sp. tritici</name>
    <dbReference type="NCBI Taxonomy" id="56615"/>
    <lineage>
        <taxon>Eukaryota</taxon>
        <taxon>Fungi</taxon>
        <taxon>Dikarya</taxon>
        <taxon>Basidiomycota</taxon>
        <taxon>Pucciniomycotina</taxon>
        <taxon>Pucciniomycetes</taxon>
        <taxon>Pucciniales</taxon>
        <taxon>Pucciniaceae</taxon>
        <taxon>Puccinia</taxon>
    </lineage>
</organism>
<accession>A0A5B0ND18</accession>
<dbReference type="AlphaFoldDB" id="A0A5B0ND18"/>
<evidence type="ECO:0000256" key="9">
    <source>
        <dbReference type="SAM" id="MobiDB-lite"/>
    </source>
</evidence>
<dbReference type="PANTHER" id="PTHR22601">
    <property type="entry name" value="ISP4 LIKE PROTEIN"/>
    <property type="match status" value="1"/>
</dbReference>
<evidence type="ECO:0000313" key="11">
    <source>
        <dbReference type="EMBL" id="KAA1085910.1"/>
    </source>
</evidence>
<evidence type="ECO:0000256" key="5">
    <source>
        <dbReference type="ARBA" id="ARBA00022856"/>
    </source>
</evidence>
<sequence length="798" mass="87160">MASVYPEDNQPVDVFRPSPSVVDGPHQNPLISAGPSPSSLDDKTIKIVGGSLESPLMEIQEKSDPLHLSDQSLSKSLQDLNLSPVLPPQGLETNIKTNSPIPDNDVEIIPLHDDPGCPIVTLRSVLVGVFLSALGASVTQLFYFKPVHMQIKLPFLQIAAFIIGRSCELIPGPQWWNPGAFSLKETGFAALMAAAAGVATVPAEMIAVYELYFGQVIDFGVALGILVGAQLLAYGWAGLLQPILIYPSRAVYPEALPSVSLLNSLFKVGSKSDDQVQFFKKAFLAIGVYEILPTYVAPAFQAINLFCLTLPKNQLITNIFGGARPFEGMGLFSISLDWSMAGGRGPLFMPLSTQIHEILALVISIFAFFLVYSKSWHGAGLNQNFPFLSASLLTSDGKPYPYRQAINTDGTANEQFIQTAGLPFFTATFYLIQILTSVYLTSSLSHAVLNNYHLIGPLLKRMKSPEEIDPHRVVCHKYRDFPIWGFAVMVIVSFALTFGMSLASPSGISFAGLLVALIVSFLMTLAGGFISAVTGFQVRLTSGIQMLGGLMFPGRVFQNIWFTAYGAGSAMQAMSILQDLKFGQYVHLPQYIVVYSQLIGGGVGALATVIVMKAILKNERDVLISAHGNGVFSGAETAASQARAISWGIFSRRLFLFGQKYSTVSWGIVVGIFLPIPFFVAHKFWPRYKFNLFNVPLLLGITTGLYNLASAGEPMRIIIGLMSQFWARKYRTRWFRKYNYILSAALDGGTELVVFFLAIVFQGGDGHRINFPTYFLNPPSSTPRDYCFMAPDARAAES</sequence>
<feature type="transmembrane region" description="Helical" evidence="10">
    <location>
        <begin position="692"/>
        <end position="709"/>
    </location>
</feature>
<dbReference type="Pfam" id="PF03169">
    <property type="entry name" value="OPT"/>
    <property type="match status" value="1"/>
</dbReference>
<feature type="transmembrane region" description="Helical" evidence="10">
    <location>
        <begin position="216"/>
        <end position="237"/>
    </location>
</feature>
<dbReference type="InterPro" id="IPR004813">
    <property type="entry name" value="OPT"/>
</dbReference>
<feature type="transmembrane region" description="Helical" evidence="10">
    <location>
        <begin position="661"/>
        <end position="680"/>
    </location>
</feature>
<dbReference type="GO" id="GO:0016020">
    <property type="term" value="C:membrane"/>
    <property type="evidence" value="ECO:0007669"/>
    <property type="project" value="UniProtKB-SubCell"/>
</dbReference>
<dbReference type="OrthoDB" id="9986677at2759"/>